<accession>A0A8S5NKD8</accession>
<dbReference type="EMBL" id="BK015191">
    <property type="protein sequence ID" value="DAD95269.1"/>
    <property type="molecule type" value="Genomic_DNA"/>
</dbReference>
<organism evidence="1">
    <name type="scientific">Podoviridae sp. ctsNK10</name>
    <dbReference type="NCBI Taxonomy" id="2826582"/>
    <lineage>
        <taxon>Viruses</taxon>
        <taxon>Duplodnaviria</taxon>
        <taxon>Heunggongvirae</taxon>
        <taxon>Uroviricota</taxon>
        <taxon>Caudoviricetes</taxon>
    </lineage>
</organism>
<name>A0A8S5NKD8_9CAUD</name>
<sequence>MNVQEKNAAYRNAYAEMAARLGDSDAQRLQQSNQYGWEAYNRAHGAKTKGIETHLSNLGLISQKWLSQRIKNKQYGDILDIYQ</sequence>
<proteinExistence type="predicted"/>
<evidence type="ECO:0000313" key="1">
    <source>
        <dbReference type="EMBL" id="DAD95269.1"/>
    </source>
</evidence>
<protein>
    <submittedName>
        <fullName evidence="1">Uncharacterized protein</fullName>
    </submittedName>
</protein>
<reference evidence="1" key="1">
    <citation type="journal article" date="2021" name="Proc. Natl. Acad. Sci. U.S.A.">
        <title>A Catalog of Tens of Thousands of Viruses from Human Metagenomes Reveals Hidden Associations with Chronic Diseases.</title>
        <authorList>
            <person name="Tisza M.J."/>
            <person name="Buck C.B."/>
        </authorList>
    </citation>
    <scope>NUCLEOTIDE SEQUENCE</scope>
    <source>
        <strain evidence="1">CtsNK10</strain>
    </source>
</reference>